<evidence type="ECO:0000313" key="6">
    <source>
        <dbReference type="EMBL" id="KAL1210732.1"/>
    </source>
</evidence>
<protein>
    <submittedName>
        <fullName evidence="6">Cytochrome b5 isoform E</fullName>
    </submittedName>
</protein>
<dbReference type="Pfam" id="PF00173">
    <property type="entry name" value="Cyt-b5"/>
    <property type="match status" value="1"/>
</dbReference>
<evidence type="ECO:0000313" key="7">
    <source>
        <dbReference type="Proteomes" id="UP001558713"/>
    </source>
</evidence>
<dbReference type="PANTHER" id="PTHR19359">
    <property type="entry name" value="CYTOCHROME B5"/>
    <property type="match status" value="1"/>
</dbReference>
<evidence type="ECO:0000256" key="3">
    <source>
        <dbReference type="ARBA" id="ARBA00023004"/>
    </source>
</evidence>
<keyword evidence="1" id="KW-0349">Heme</keyword>
<evidence type="ECO:0000256" key="4">
    <source>
        <dbReference type="ARBA" id="ARBA00038168"/>
    </source>
</evidence>
<evidence type="ECO:0000256" key="2">
    <source>
        <dbReference type="ARBA" id="ARBA00022723"/>
    </source>
</evidence>
<dbReference type="PRINTS" id="PR00363">
    <property type="entry name" value="CYTOCHROMEB5"/>
</dbReference>
<dbReference type="EMBL" id="JBANAX010000392">
    <property type="protein sequence ID" value="KAL1210732.1"/>
    <property type="molecule type" value="Genomic_DNA"/>
</dbReference>
<name>A0ABD1AVG6_CARAN</name>
<keyword evidence="2" id="KW-0479">Metal-binding</keyword>
<keyword evidence="3" id="KW-0408">Iron</keyword>
<dbReference type="AlphaFoldDB" id="A0ABD1AVG6"/>
<dbReference type="Gene3D" id="3.10.120.10">
    <property type="entry name" value="Cytochrome b5-like heme/steroid binding domain"/>
    <property type="match status" value="1"/>
</dbReference>
<dbReference type="PROSITE" id="PS50255">
    <property type="entry name" value="CYTOCHROME_B5_2"/>
    <property type="match status" value="1"/>
</dbReference>
<dbReference type="PANTHER" id="PTHR19359:SF135">
    <property type="entry name" value="CYTOCHROME B5 ISOFORM E"/>
    <property type="match status" value="1"/>
</dbReference>
<dbReference type="Proteomes" id="UP001558713">
    <property type="component" value="Unassembled WGS sequence"/>
</dbReference>
<dbReference type="InterPro" id="IPR050668">
    <property type="entry name" value="Cytochrome_b5"/>
</dbReference>
<feature type="domain" description="Cytochrome b5 heme-binding" evidence="5">
    <location>
        <begin position="1"/>
        <end position="57"/>
    </location>
</feature>
<organism evidence="6 7">
    <name type="scientific">Cardamine amara subsp. amara</name>
    <dbReference type="NCBI Taxonomy" id="228776"/>
    <lineage>
        <taxon>Eukaryota</taxon>
        <taxon>Viridiplantae</taxon>
        <taxon>Streptophyta</taxon>
        <taxon>Embryophyta</taxon>
        <taxon>Tracheophyta</taxon>
        <taxon>Spermatophyta</taxon>
        <taxon>Magnoliopsida</taxon>
        <taxon>eudicotyledons</taxon>
        <taxon>Gunneridae</taxon>
        <taxon>Pentapetalae</taxon>
        <taxon>rosids</taxon>
        <taxon>malvids</taxon>
        <taxon>Brassicales</taxon>
        <taxon>Brassicaceae</taxon>
        <taxon>Cardamineae</taxon>
        <taxon>Cardamine</taxon>
    </lineage>
</organism>
<comment type="caution">
    <text evidence="6">The sequence shown here is derived from an EMBL/GenBank/DDBJ whole genome shotgun (WGS) entry which is preliminary data.</text>
</comment>
<keyword evidence="7" id="KW-1185">Reference proteome</keyword>
<accession>A0ABD1AVG6</accession>
<proteinExistence type="inferred from homology"/>
<sequence length="97" mass="11184">MFYDLVYDVTPFMDDHLGGDEVFFSSTGKYATKYFEDVGHSDIARDMIEKYYIGEIDSSSVPARSTYVAPQQPSYNQDNTPEFIIKSRSQRLANEYL</sequence>
<comment type="similarity">
    <text evidence="4">Belongs to the cytochrome b5 family.</text>
</comment>
<reference evidence="6 7" key="1">
    <citation type="submission" date="2024-04" db="EMBL/GenBank/DDBJ databases">
        <title>Genome assembly C_amara_ONT_v2.</title>
        <authorList>
            <person name="Yant L."/>
            <person name="Moore C."/>
            <person name="Slenker M."/>
        </authorList>
    </citation>
    <scope>NUCLEOTIDE SEQUENCE [LARGE SCALE GENOMIC DNA]</scope>
    <source>
        <tissue evidence="6">Leaf</tissue>
    </source>
</reference>
<dbReference type="InterPro" id="IPR001199">
    <property type="entry name" value="Cyt_B5-like_heme/steroid-bd"/>
</dbReference>
<dbReference type="InterPro" id="IPR036400">
    <property type="entry name" value="Cyt_B5-like_heme/steroid_sf"/>
</dbReference>
<dbReference type="GO" id="GO:0046872">
    <property type="term" value="F:metal ion binding"/>
    <property type="evidence" value="ECO:0007669"/>
    <property type="project" value="UniProtKB-KW"/>
</dbReference>
<dbReference type="SUPFAM" id="SSF55856">
    <property type="entry name" value="Cytochrome b5-like heme/steroid binding domain"/>
    <property type="match status" value="1"/>
</dbReference>
<evidence type="ECO:0000256" key="1">
    <source>
        <dbReference type="ARBA" id="ARBA00022617"/>
    </source>
</evidence>
<evidence type="ECO:0000259" key="5">
    <source>
        <dbReference type="PROSITE" id="PS50255"/>
    </source>
</evidence>
<gene>
    <name evidence="6" type="ORF">V5N11_026503</name>
</gene>
<dbReference type="SMART" id="SM01117">
    <property type="entry name" value="Cyt-b5"/>
    <property type="match status" value="1"/>
</dbReference>